<evidence type="ECO:0000313" key="2">
    <source>
        <dbReference type="Proteomes" id="UP000759131"/>
    </source>
</evidence>
<keyword evidence="2" id="KW-1185">Reference proteome</keyword>
<dbReference type="Gene3D" id="3.80.10.10">
    <property type="entry name" value="Ribonuclease Inhibitor"/>
    <property type="match status" value="1"/>
</dbReference>
<dbReference type="AlphaFoldDB" id="A0A7R9LHL4"/>
<organism evidence="1">
    <name type="scientific">Medioppia subpectinata</name>
    <dbReference type="NCBI Taxonomy" id="1979941"/>
    <lineage>
        <taxon>Eukaryota</taxon>
        <taxon>Metazoa</taxon>
        <taxon>Ecdysozoa</taxon>
        <taxon>Arthropoda</taxon>
        <taxon>Chelicerata</taxon>
        <taxon>Arachnida</taxon>
        <taxon>Acari</taxon>
        <taxon>Acariformes</taxon>
        <taxon>Sarcoptiformes</taxon>
        <taxon>Oribatida</taxon>
        <taxon>Brachypylina</taxon>
        <taxon>Oppioidea</taxon>
        <taxon>Oppiidae</taxon>
        <taxon>Medioppia</taxon>
    </lineage>
</organism>
<dbReference type="EMBL" id="CAJPIZ010026015">
    <property type="protein sequence ID" value="CAG2118916.1"/>
    <property type="molecule type" value="Genomic_DNA"/>
</dbReference>
<evidence type="ECO:0008006" key="3">
    <source>
        <dbReference type="Google" id="ProtNLM"/>
    </source>
</evidence>
<gene>
    <name evidence="1" type="ORF">OSB1V03_LOCUS18866</name>
</gene>
<dbReference type="SUPFAM" id="SSF81383">
    <property type="entry name" value="F-box domain"/>
    <property type="match status" value="1"/>
</dbReference>
<evidence type="ECO:0000313" key="1">
    <source>
        <dbReference type="EMBL" id="CAD7641849.1"/>
    </source>
</evidence>
<feature type="non-terminal residue" evidence="1">
    <location>
        <position position="1"/>
    </location>
</feature>
<dbReference type="EMBL" id="OC880590">
    <property type="protein sequence ID" value="CAD7641849.1"/>
    <property type="molecule type" value="Genomic_DNA"/>
</dbReference>
<dbReference type="InterPro" id="IPR036047">
    <property type="entry name" value="F-box-like_dom_sf"/>
</dbReference>
<reference evidence="1" key="1">
    <citation type="submission" date="2020-11" db="EMBL/GenBank/DDBJ databases">
        <authorList>
            <person name="Tran Van P."/>
        </authorList>
    </citation>
    <scope>NUCLEOTIDE SEQUENCE</scope>
</reference>
<sequence>FQRTAFESVVDIDINDIFQDHCRHFREIYCSFGQTSAKWMFPSGPLTTRMGDLWSGKNMISMKTLLVTKDNGNEGNGQQLKLYAKNSMDRFGDDMCGLILSYLSLEDKFRCECVSKQFQRTAFESVVDIDINDIFLKRMRIKYNSEGLTRIAKKCPNIQSIEFREIKSTKEEHILEVLNTFRANCRQLREIR</sequence>
<dbReference type="CDD" id="cd09917">
    <property type="entry name" value="F-box_SF"/>
    <property type="match status" value="1"/>
</dbReference>
<dbReference type="Proteomes" id="UP000759131">
    <property type="component" value="Unassembled WGS sequence"/>
</dbReference>
<dbReference type="InterPro" id="IPR032675">
    <property type="entry name" value="LRR_dom_sf"/>
</dbReference>
<protein>
    <recommendedName>
        <fullName evidence="3">F-box domain-containing protein</fullName>
    </recommendedName>
</protein>
<feature type="non-terminal residue" evidence="1">
    <location>
        <position position="192"/>
    </location>
</feature>
<name>A0A7R9LHL4_9ACAR</name>
<proteinExistence type="predicted"/>
<accession>A0A7R9LHL4</accession>
<dbReference type="OrthoDB" id="6532368at2759"/>